<proteinExistence type="predicted"/>
<dbReference type="Pfam" id="PF20703">
    <property type="entry name" value="nSTAND1"/>
    <property type="match status" value="1"/>
</dbReference>
<dbReference type="PANTHER" id="PTHR47691:SF3">
    <property type="entry name" value="HTH-TYPE TRANSCRIPTIONAL REGULATOR RV0890C-RELATED"/>
    <property type="match status" value="1"/>
</dbReference>
<sequence length="511" mass="57547">MLPSKPKIFYGRELEVENIMKMLSQESPRMAILGGGGMGKTSLAKVILHHPQTLEIFQHRFFVSAEAATTSIELAALIGLHVGLSPGTDLTRPVVQYLSQKPSCLLILDNLETVWEPIQSRGGIEEFLSLLTEVKHLALLITMRGAERPGKVHWTHPFLPPLQPLSAEAAHQTFMDITDNVYAKEDMEQILQFTDNMPLAVDLIAHLSDYEGLSNVSARWQTERTSLLSLGYDQKSNLDMSISLSLSSPRITSESKELLSLLSILPDGLSDAELVQSKLPICNILSCKTTLLATSLAYQDGNRRLRSLMPVREHVQKFLPPSLALVQCLRKQFYALLELYQKYNGEQLRPVINQITLNLANFHQVLQQGLYNHAPDLGITIHSILCLNSFYRLTGRRYTVLLDSIRPILPGLDDHQLKIQFTIEILKSSGYYPSSHDQEQFITQASSMLEHINNPLLECKCPCSVSDHLSHMITSQANSAMQQGFIFDIADQIYVKLCNSMKRHWNWQCCV</sequence>
<name>A0AAD6ZS64_9AGAR</name>
<feature type="domain" description="Novel STAND NTPase 1" evidence="1">
    <location>
        <begin position="6"/>
        <end position="144"/>
    </location>
</feature>
<accession>A0AAD6ZS64</accession>
<gene>
    <name evidence="2" type="ORF">DFH08DRAFT_705921</name>
</gene>
<keyword evidence="3" id="KW-1185">Reference proteome</keyword>
<dbReference type="EMBL" id="JARIHO010000030">
    <property type="protein sequence ID" value="KAJ7336836.1"/>
    <property type="molecule type" value="Genomic_DNA"/>
</dbReference>
<protein>
    <recommendedName>
        <fullName evidence="1">Novel STAND NTPase 1 domain-containing protein</fullName>
    </recommendedName>
</protein>
<evidence type="ECO:0000313" key="2">
    <source>
        <dbReference type="EMBL" id="KAJ7336836.1"/>
    </source>
</evidence>
<dbReference type="SUPFAM" id="SSF52540">
    <property type="entry name" value="P-loop containing nucleoside triphosphate hydrolases"/>
    <property type="match status" value="1"/>
</dbReference>
<reference evidence="2" key="1">
    <citation type="submission" date="2023-03" db="EMBL/GenBank/DDBJ databases">
        <title>Massive genome expansion in bonnet fungi (Mycena s.s.) driven by repeated elements and novel gene families across ecological guilds.</title>
        <authorList>
            <consortium name="Lawrence Berkeley National Laboratory"/>
            <person name="Harder C.B."/>
            <person name="Miyauchi S."/>
            <person name="Viragh M."/>
            <person name="Kuo A."/>
            <person name="Thoen E."/>
            <person name="Andreopoulos B."/>
            <person name="Lu D."/>
            <person name="Skrede I."/>
            <person name="Drula E."/>
            <person name="Henrissat B."/>
            <person name="Morin E."/>
            <person name="Kohler A."/>
            <person name="Barry K."/>
            <person name="LaButti K."/>
            <person name="Morin E."/>
            <person name="Salamov A."/>
            <person name="Lipzen A."/>
            <person name="Mereny Z."/>
            <person name="Hegedus B."/>
            <person name="Baldrian P."/>
            <person name="Stursova M."/>
            <person name="Weitz H."/>
            <person name="Taylor A."/>
            <person name="Grigoriev I.V."/>
            <person name="Nagy L.G."/>
            <person name="Martin F."/>
            <person name="Kauserud H."/>
        </authorList>
    </citation>
    <scope>NUCLEOTIDE SEQUENCE</scope>
    <source>
        <strain evidence="2">CBHHK002</strain>
    </source>
</reference>
<organism evidence="2 3">
    <name type="scientific">Mycena albidolilacea</name>
    <dbReference type="NCBI Taxonomy" id="1033008"/>
    <lineage>
        <taxon>Eukaryota</taxon>
        <taxon>Fungi</taxon>
        <taxon>Dikarya</taxon>
        <taxon>Basidiomycota</taxon>
        <taxon>Agaricomycotina</taxon>
        <taxon>Agaricomycetes</taxon>
        <taxon>Agaricomycetidae</taxon>
        <taxon>Agaricales</taxon>
        <taxon>Marasmiineae</taxon>
        <taxon>Mycenaceae</taxon>
        <taxon>Mycena</taxon>
    </lineage>
</organism>
<dbReference type="InterPro" id="IPR049052">
    <property type="entry name" value="nSTAND1"/>
</dbReference>
<dbReference type="Gene3D" id="3.40.50.300">
    <property type="entry name" value="P-loop containing nucleotide triphosphate hydrolases"/>
    <property type="match status" value="1"/>
</dbReference>
<evidence type="ECO:0000259" key="1">
    <source>
        <dbReference type="Pfam" id="PF20703"/>
    </source>
</evidence>
<dbReference type="PANTHER" id="PTHR47691">
    <property type="entry name" value="REGULATOR-RELATED"/>
    <property type="match status" value="1"/>
</dbReference>
<dbReference type="AlphaFoldDB" id="A0AAD6ZS64"/>
<dbReference type="InterPro" id="IPR027417">
    <property type="entry name" value="P-loop_NTPase"/>
</dbReference>
<comment type="caution">
    <text evidence="2">The sequence shown here is derived from an EMBL/GenBank/DDBJ whole genome shotgun (WGS) entry which is preliminary data.</text>
</comment>
<evidence type="ECO:0000313" key="3">
    <source>
        <dbReference type="Proteomes" id="UP001218218"/>
    </source>
</evidence>
<dbReference type="Proteomes" id="UP001218218">
    <property type="component" value="Unassembled WGS sequence"/>
</dbReference>